<comment type="caution">
    <text evidence="1">The sequence shown here is derived from an EMBL/GenBank/DDBJ whole genome shotgun (WGS) entry which is preliminary data.</text>
</comment>
<proteinExistence type="predicted"/>
<dbReference type="AlphaFoldDB" id="A0A0F9SE44"/>
<reference evidence="1" key="1">
    <citation type="journal article" date="2015" name="Nature">
        <title>Complex archaea that bridge the gap between prokaryotes and eukaryotes.</title>
        <authorList>
            <person name="Spang A."/>
            <person name="Saw J.H."/>
            <person name="Jorgensen S.L."/>
            <person name="Zaremba-Niedzwiedzka K."/>
            <person name="Martijn J."/>
            <person name="Lind A.E."/>
            <person name="van Eijk R."/>
            <person name="Schleper C."/>
            <person name="Guy L."/>
            <person name="Ettema T.J."/>
        </authorList>
    </citation>
    <scope>NUCLEOTIDE SEQUENCE</scope>
</reference>
<accession>A0A0F9SE44</accession>
<name>A0A0F9SE44_9ZZZZ</name>
<dbReference type="EMBL" id="LAZR01000483">
    <property type="protein sequence ID" value="KKN67145.1"/>
    <property type="molecule type" value="Genomic_DNA"/>
</dbReference>
<evidence type="ECO:0000313" key="1">
    <source>
        <dbReference type="EMBL" id="KKN67145.1"/>
    </source>
</evidence>
<sequence>MMVRQVFSQTELNAIRNKEYKEGQNKINEKLKKILKRKINKLFNRRPLGMEHLPKQKLLYFGRALLRDVAKDMKIELEESE</sequence>
<protein>
    <submittedName>
        <fullName evidence="1">Uncharacterized protein</fullName>
    </submittedName>
</protein>
<organism evidence="1">
    <name type="scientific">marine sediment metagenome</name>
    <dbReference type="NCBI Taxonomy" id="412755"/>
    <lineage>
        <taxon>unclassified sequences</taxon>
        <taxon>metagenomes</taxon>
        <taxon>ecological metagenomes</taxon>
    </lineage>
</organism>
<gene>
    <name evidence="1" type="ORF">LCGC14_0464920</name>
</gene>